<dbReference type="SUPFAM" id="SSF160240">
    <property type="entry name" value="Cation efflux protein cytoplasmic domain-like"/>
    <property type="match status" value="1"/>
</dbReference>
<name>A0A1M5EZZ9_9FLAO</name>
<dbReference type="InterPro" id="IPR027470">
    <property type="entry name" value="Cation_efflux_CTD"/>
</dbReference>
<dbReference type="InterPro" id="IPR050681">
    <property type="entry name" value="CDF/SLC30A"/>
</dbReference>
<keyword evidence="3" id="KW-0813">Transport</keyword>
<evidence type="ECO:0000256" key="6">
    <source>
        <dbReference type="ARBA" id="ARBA00022989"/>
    </source>
</evidence>
<evidence type="ECO:0000256" key="3">
    <source>
        <dbReference type="ARBA" id="ARBA00022448"/>
    </source>
</evidence>
<dbReference type="SUPFAM" id="SSF161111">
    <property type="entry name" value="Cation efflux protein transmembrane domain-like"/>
    <property type="match status" value="1"/>
</dbReference>
<evidence type="ECO:0000256" key="2">
    <source>
        <dbReference type="ARBA" id="ARBA00008873"/>
    </source>
</evidence>
<feature type="domain" description="Cation efflux protein cytoplasmic" evidence="11">
    <location>
        <begin position="216"/>
        <end position="292"/>
    </location>
</feature>
<evidence type="ECO:0000256" key="4">
    <source>
        <dbReference type="ARBA" id="ARBA00022692"/>
    </source>
</evidence>
<dbReference type="AlphaFoldDB" id="A0A1M5EZZ9"/>
<keyword evidence="13" id="KW-1185">Reference proteome</keyword>
<dbReference type="OrthoDB" id="9809646at2"/>
<dbReference type="EMBL" id="FQWB01000001">
    <property type="protein sequence ID" value="SHF84799.1"/>
    <property type="molecule type" value="Genomic_DNA"/>
</dbReference>
<keyword evidence="7" id="KW-0406">Ion transport</keyword>
<feature type="domain" description="Cation efflux protein transmembrane" evidence="10">
    <location>
        <begin position="21"/>
        <end position="212"/>
    </location>
</feature>
<comment type="similarity">
    <text evidence="2">Belongs to the cation diffusion facilitator (CDF) transporter (TC 2.A.4) family. SLC30A subfamily.</text>
</comment>
<feature type="transmembrane region" description="Helical" evidence="9">
    <location>
        <begin position="181"/>
        <end position="204"/>
    </location>
</feature>
<dbReference type="STRING" id="468056.SAMN05443549_101562"/>
<keyword evidence="5" id="KW-0862">Zinc</keyword>
<feature type="transmembrane region" description="Helical" evidence="9">
    <location>
        <begin position="119"/>
        <end position="142"/>
    </location>
</feature>
<evidence type="ECO:0000256" key="9">
    <source>
        <dbReference type="SAM" id="Phobius"/>
    </source>
</evidence>
<evidence type="ECO:0000313" key="12">
    <source>
        <dbReference type="EMBL" id="SHF84799.1"/>
    </source>
</evidence>
<feature type="transmembrane region" description="Helical" evidence="9">
    <location>
        <begin position="21"/>
        <end position="41"/>
    </location>
</feature>
<keyword evidence="8 9" id="KW-0472">Membrane</keyword>
<dbReference type="Pfam" id="PF01545">
    <property type="entry name" value="Cation_efflux"/>
    <property type="match status" value="1"/>
</dbReference>
<dbReference type="NCBIfam" id="TIGR01297">
    <property type="entry name" value="CDF"/>
    <property type="match status" value="1"/>
</dbReference>
<dbReference type="PANTHER" id="PTHR11562">
    <property type="entry name" value="CATION EFFLUX PROTEIN/ ZINC TRANSPORTER"/>
    <property type="match status" value="1"/>
</dbReference>
<evidence type="ECO:0000256" key="8">
    <source>
        <dbReference type="ARBA" id="ARBA00023136"/>
    </source>
</evidence>
<organism evidence="12 13">
    <name type="scientific">Flavobacterium fluvii</name>
    <dbReference type="NCBI Taxonomy" id="468056"/>
    <lineage>
        <taxon>Bacteria</taxon>
        <taxon>Pseudomonadati</taxon>
        <taxon>Bacteroidota</taxon>
        <taxon>Flavobacteriia</taxon>
        <taxon>Flavobacteriales</taxon>
        <taxon>Flavobacteriaceae</taxon>
        <taxon>Flavobacterium</taxon>
    </lineage>
</organism>
<dbReference type="Proteomes" id="UP000184516">
    <property type="component" value="Unassembled WGS sequence"/>
</dbReference>
<feature type="transmembrane region" description="Helical" evidence="9">
    <location>
        <begin position="154"/>
        <end position="175"/>
    </location>
</feature>
<dbReference type="Gene3D" id="3.30.70.1350">
    <property type="entry name" value="Cation efflux protein, cytoplasmic domain"/>
    <property type="match status" value="1"/>
</dbReference>
<evidence type="ECO:0000256" key="5">
    <source>
        <dbReference type="ARBA" id="ARBA00022906"/>
    </source>
</evidence>
<keyword evidence="6 9" id="KW-1133">Transmembrane helix</keyword>
<evidence type="ECO:0000259" key="11">
    <source>
        <dbReference type="Pfam" id="PF16916"/>
    </source>
</evidence>
<feature type="transmembrane region" description="Helical" evidence="9">
    <location>
        <begin position="88"/>
        <end position="107"/>
    </location>
</feature>
<evidence type="ECO:0000256" key="1">
    <source>
        <dbReference type="ARBA" id="ARBA00004141"/>
    </source>
</evidence>
<dbReference type="PANTHER" id="PTHR11562:SF17">
    <property type="entry name" value="RE54080P-RELATED"/>
    <property type="match status" value="1"/>
</dbReference>
<protein>
    <submittedName>
        <fullName evidence="12">Cobalt-zinc-cadmium efflux system protein</fullName>
    </submittedName>
</protein>
<accession>A0A1M5EZZ9</accession>
<dbReference type="RefSeq" id="WP_073367746.1">
    <property type="nucleotide sequence ID" value="NZ_FQWB01000001.1"/>
</dbReference>
<keyword evidence="4 9" id="KW-0812">Transmembrane</keyword>
<comment type="subcellular location">
    <subcellularLocation>
        <location evidence="1">Membrane</location>
        <topology evidence="1">Multi-pass membrane protein</topology>
    </subcellularLocation>
</comment>
<reference evidence="13" key="1">
    <citation type="submission" date="2016-11" db="EMBL/GenBank/DDBJ databases">
        <authorList>
            <person name="Varghese N."/>
            <person name="Submissions S."/>
        </authorList>
    </citation>
    <scope>NUCLEOTIDE SEQUENCE [LARGE SCALE GENOMIC DNA]</scope>
    <source>
        <strain evidence="13">DSM 19978</strain>
    </source>
</reference>
<feature type="transmembrane region" description="Helical" evidence="9">
    <location>
        <begin position="47"/>
        <end position="67"/>
    </location>
</feature>
<dbReference type="Pfam" id="PF16916">
    <property type="entry name" value="ZT_dimer"/>
    <property type="match status" value="1"/>
</dbReference>
<dbReference type="InterPro" id="IPR027469">
    <property type="entry name" value="Cation_efflux_TMD_sf"/>
</dbReference>
<proteinExistence type="inferred from homology"/>
<dbReference type="InterPro" id="IPR036837">
    <property type="entry name" value="Cation_efflux_CTD_sf"/>
</dbReference>
<dbReference type="InterPro" id="IPR002524">
    <property type="entry name" value="Cation_efflux"/>
</dbReference>
<evidence type="ECO:0000313" key="13">
    <source>
        <dbReference type="Proteomes" id="UP000184516"/>
    </source>
</evidence>
<dbReference type="InterPro" id="IPR058533">
    <property type="entry name" value="Cation_efflux_TM"/>
</dbReference>
<dbReference type="GO" id="GO:0005886">
    <property type="term" value="C:plasma membrane"/>
    <property type="evidence" value="ECO:0007669"/>
    <property type="project" value="TreeGrafter"/>
</dbReference>
<evidence type="ECO:0000256" key="7">
    <source>
        <dbReference type="ARBA" id="ARBA00023065"/>
    </source>
</evidence>
<gene>
    <name evidence="12" type="ORF">SAMN05443549_101562</name>
</gene>
<dbReference type="Gene3D" id="1.20.1510.10">
    <property type="entry name" value="Cation efflux protein transmembrane domain"/>
    <property type="match status" value="1"/>
</dbReference>
<dbReference type="GO" id="GO:0005385">
    <property type="term" value="F:zinc ion transmembrane transporter activity"/>
    <property type="evidence" value="ECO:0007669"/>
    <property type="project" value="TreeGrafter"/>
</dbReference>
<sequence length="306" mass="34866">MENHHNHNHGHHHHQVEGKNLLFSIVLNIVITVAQVIGGILSGSLALISDALHNFSDVLSLVFSYVAHKLSRKKASVNQTFGYKRAELIAAFVNAMTLIVVALFLVFEATERFFHPQIIEFGLVIWLSILGIAMNGLSVLLLKNDADKNLNMKSAYLHLFTDMLASVAVLIGGLLMKYFQWFWVDSVLTLVIAIYLIIVGFDLLKKSTQMLMLFTPSHLDINDIISEVHKISGVNKLHHIHVWYLNEEELHLEAHLDCSEDIKMSEFNVLLDKVEQVLLEKFHINHINIQPEYKKEEDSKDFIVQD</sequence>
<evidence type="ECO:0000259" key="10">
    <source>
        <dbReference type="Pfam" id="PF01545"/>
    </source>
</evidence>
<keyword evidence="5" id="KW-0864">Zinc transport</keyword>